<proteinExistence type="predicted"/>
<accession>X1HGD2</accession>
<dbReference type="InterPro" id="IPR013785">
    <property type="entry name" value="Aldolase_TIM"/>
</dbReference>
<dbReference type="AlphaFoldDB" id="X1HGD2"/>
<organism evidence="2">
    <name type="scientific">marine sediment metagenome</name>
    <dbReference type="NCBI Taxonomy" id="412755"/>
    <lineage>
        <taxon>unclassified sequences</taxon>
        <taxon>metagenomes</taxon>
        <taxon>ecological metagenomes</taxon>
    </lineage>
</organism>
<sequence>MCGRRKIDRDFPEIAGNYGDMDFELVKKIASQVPEGIVVQFHNNGEPLLYPRFGEAVRLFENQIKCIDTNAKLIVDKAGEIIDNLDTMTISIFERDEEGDEQYELVKKFLEIKGNRKPNVIFRCLGKVDAERWEELDGIIATRILHDPLGSFKYSKNPTVPEIGICLEILNHIAIDRFGKVSICVRFDPKRLGVIGDAAVDSLLDIWNDPKKKEWVQYHIQGRRDKVPLCSYCDFWGVPTSSCRSAAAMGLFVNLQTSSF</sequence>
<dbReference type="InterPro" id="IPR023885">
    <property type="entry name" value="4Fe4S-binding_SPASM_dom"/>
</dbReference>
<gene>
    <name evidence="2" type="ORF">S03H2_27923</name>
</gene>
<protein>
    <recommendedName>
        <fullName evidence="1">4Fe4S-binding SPASM domain-containing protein</fullName>
    </recommendedName>
</protein>
<dbReference type="Gene3D" id="3.20.20.70">
    <property type="entry name" value="Aldolase class I"/>
    <property type="match status" value="1"/>
</dbReference>
<name>X1HGD2_9ZZZZ</name>
<evidence type="ECO:0000313" key="2">
    <source>
        <dbReference type="EMBL" id="GAH52889.1"/>
    </source>
</evidence>
<feature type="non-terminal residue" evidence="2">
    <location>
        <position position="260"/>
    </location>
</feature>
<reference evidence="2" key="1">
    <citation type="journal article" date="2014" name="Front. Microbiol.">
        <title>High frequency of phylogenetically diverse reductive dehalogenase-homologous genes in deep subseafloor sedimentary metagenomes.</title>
        <authorList>
            <person name="Kawai M."/>
            <person name="Futagami T."/>
            <person name="Toyoda A."/>
            <person name="Takaki Y."/>
            <person name="Nishi S."/>
            <person name="Hori S."/>
            <person name="Arai W."/>
            <person name="Tsubouchi T."/>
            <person name="Morono Y."/>
            <person name="Uchiyama I."/>
            <person name="Ito T."/>
            <person name="Fujiyama A."/>
            <person name="Inagaki F."/>
            <person name="Takami H."/>
        </authorList>
    </citation>
    <scope>NUCLEOTIDE SEQUENCE</scope>
    <source>
        <strain evidence="2">Expedition CK06-06</strain>
    </source>
</reference>
<dbReference type="CDD" id="cd21109">
    <property type="entry name" value="SPASM"/>
    <property type="match status" value="1"/>
</dbReference>
<feature type="domain" description="4Fe4S-binding SPASM" evidence="1">
    <location>
        <begin position="166"/>
        <end position="234"/>
    </location>
</feature>
<comment type="caution">
    <text evidence="2">The sequence shown here is derived from an EMBL/GenBank/DDBJ whole genome shotgun (WGS) entry which is preliminary data.</text>
</comment>
<dbReference type="InterPro" id="IPR058240">
    <property type="entry name" value="rSAM_sf"/>
</dbReference>
<dbReference type="EMBL" id="BARU01016813">
    <property type="protein sequence ID" value="GAH52889.1"/>
    <property type="molecule type" value="Genomic_DNA"/>
</dbReference>
<evidence type="ECO:0000259" key="1">
    <source>
        <dbReference type="Pfam" id="PF13186"/>
    </source>
</evidence>
<dbReference type="Pfam" id="PF13186">
    <property type="entry name" value="SPASM"/>
    <property type="match status" value="1"/>
</dbReference>
<dbReference type="SUPFAM" id="SSF102114">
    <property type="entry name" value="Radical SAM enzymes"/>
    <property type="match status" value="1"/>
</dbReference>